<organism evidence="2 3">
    <name type="scientific">Trachymyrmex cornetzi</name>
    <dbReference type="NCBI Taxonomy" id="471704"/>
    <lineage>
        <taxon>Eukaryota</taxon>
        <taxon>Metazoa</taxon>
        <taxon>Ecdysozoa</taxon>
        <taxon>Arthropoda</taxon>
        <taxon>Hexapoda</taxon>
        <taxon>Insecta</taxon>
        <taxon>Pterygota</taxon>
        <taxon>Neoptera</taxon>
        <taxon>Endopterygota</taxon>
        <taxon>Hymenoptera</taxon>
        <taxon>Apocrita</taxon>
        <taxon>Aculeata</taxon>
        <taxon>Formicoidea</taxon>
        <taxon>Formicidae</taxon>
        <taxon>Myrmicinae</taxon>
        <taxon>Trachymyrmex</taxon>
    </lineage>
</organism>
<evidence type="ECO:0000313" key="2">
    <source>
        <dbReference type="EMBL" id="KYN17445.1"/>
    </source>
</evidence>
<accession>A0A195DX20</accession>
<sequence length="86" mass="9953">MSPFRGCEETQSESEDKDADELQRRRRRRRRRRGLLQRSFNTQVAGDPRARREDVVDINLVKQEVPGGARAYVNGKQCGVGHYFCS</sequence>
<feature type="compositionally biased region" description="Basic residues" evidence="1">
    <location>
        <begin position="24"/>
        <end position="35"/>
    </location>
</feature>
<proteinExistence type="predicted"/>
<dbReference type="AlphaFoldDB" id="A0A195DX20"/>
<feature type="compositionally biased region" description="Acidic residues" evidence="1">
    <location>
        <begin position="10"/>
        <end position="19"/>
    </location>
</feature>
<gene>
    <name evidence="2" type="ORF">ALC57_10237</name>
</gene>
<dbReference type="Proteomes" id="UP000078492">
    <property type="component" value="Unassembled WGS sequence"/>
</dbReference>
<dbReference type="EMBL" id="KQ980155">
    <property type="protein sequence ID" value="KYN17445.1"/>
    <property type="molecule type" value="Genomic_DNA"/>
</dbReference>
<evidence type="ECO:0000256" key="1">
    <source>
        <dbReference type="SAM" id="MobiDB-lite"/>
    </source>
</evidence>
<evidence type="ECO:0000313" key="3">
    <source>
        <dbReference type="Proteomes" id="UP000078492"/>
    </source>
</evidence>
<reference evidence="2 3" key="1">
    <citation type="submission" date="2015-09" db="EMBL/GenBank/DDBJ databases">
        <title>Trachymyrmex cornetzi WGS genome.</title>
        <authorList>
            <person name="Nygaard S."/>
            <person name="Hu H."/>
            <person name="Boomsma J."/>
            <person name="Zhang G."/>
        </authorList>
    </citation>
    <scope>NUCLEOTIDE SEQUENCE [LARGE SCALE GENOMIC DNA]</scope>
    <source>
        <strain evidence="2">Tcor2-1</strain>
        <tissue evidence="2">Whole body</tissue>
    </source>
</reference>
<feature type="region of interest" description="Disordered" evidence="1">
    <location>
        <begin position="1"/>
        <end position="48"/>
    </location>
</feature>
<keyword evidence="3" id="KW-1185">Reference proteome</keyword>
<name>A0A195DX20_9HYME</name>
<protein>
    <submittedName>
        <fullName evidence="2">Uncharacterized protein</fullName>
    </submittedName>
</protein>